<dbReference type="Proteomes" id="UP001497453">
    <property type="component" value="Chromosome 7"/>
</dbReference>
<protein>
    <recommendedName>
        <fullName evidence="5">Mitochondrial K+-H+ exchange-related-domain-containing protein</fullName>
    </recommendedName>
</protein>
<evidence type="ECO:0000313" key="3">
    <source>
        <dbReference type="EMBL" id="CAL1712492.1"/>
    </source>
</evidence>
<evidence type="ECO:0000313" key="4">
    <source>
        <dbReference type="Proteomes" id="UP001497453"/>
    </source>
</evidence>
<evidence type="ECO:0000256" key="2">
    <source>
        <dbReference type="SAM" id="Phobius"/>
    </source>
</evidence>
<keyword evidence="4" id="KW-1185">Reference proteome</keyword>
<gene>
    <name evidence="3" type="ORF">GFSPODELE1_LOCUS8852</name>
</gene>
<proteinExistence type="predicted"/>
<evidence type="ECO:0008006" key="5">
    <source>
        <dbReference type="Google" id="ProtNLM"/>
    </source>
</evidence>
<organism evidence="3 4">
    <name type="scientific">Somion occarium</name>
    <dbReference type="NCBI Taxonomy" id="3059160"/>
    <lineage>
        <taxon>Eukaryota</taxon>
        <taxon>Fungi</taxon>
        <taxon>Dikarya</taxon>
        <taxon>Basidiomycota</taxon>
        <taxon>Agaricomycotina</taxon>
        <taxon>Agaricomycetes</taxon>
        <taxon>Polyporales</taxon>
        <taxon>Cerrenaceae</taxon>
        <taxon>Somion</taxon>
    </lineage>
</organism>
<reference evidence="4" key="1">
    <citation type="submission" date="2024-04" db="EMBL/GenBank/DDBJ databases">
        <authorList>
            <person name="Shaw F."/>
            <person name="Minotto A."/>
        </authorList>
    </citation>
    <scope>NUCLEOTIDE SEQUENCE [LARGE SCALE GENOMIC DNA]</scope>
</reference>
<feature type="region of interest" description="Disordered" evidence="1">
    <location>
        <begin position="230"/>
        <end position="289"/>
    </location>
</feature>
<evidence type="ECO:0000256" key="1">
    <source>
        <dbReference type="SAM" id="MobiDB-lite"/>
    </source>
</evidence>
<keyword evidence="2" id="KW-0812">Transmembrane</keyword>
<feature type="transmembrane region" description="Helical" evidence="2">
    <location>
        <begin position="154"/>
        <end position="173"/>
    </location>
</feature>
<keyword evidence="2" id="KW-1133">Transmembrane helix</keyword>
<name>A0ABP1DZ43_9APHY</name>
<feature type="compositionally biased region" description="Low complexity" evidence="1">
    <location>
        <begin position="245"/>
        <end position="255"/>
    </location>
</feature>
<dbReference type="EMBL" id="OZ037950">
    <property type="protein sequence ID" value="CAL1712492.1"/>
    <property type="molecule type" value="Genomic_DNA"/>
</dbReference>
<sequence>MGVPAAAKRSMRIIALPLTRATRAPNGTHTHLTYYHFVTPKPKDEKRQGWANWATSKATDLWAGFGKAPEGSWKRKTFLYGERIVDRIDFEELALKSINPSLAPRIFRQSEAKSSKEPVMPTIPLIYPGTVCSSPMAHFRSLLEKRTPRHRKGFFMWMFIAPLTAPFMLIPVIPNLPFFFCVWRSWSHYRAYKASAYLEGFLDRNCIIPEENAELDKIYAKYAPPITPSTSSSSFAPSPPPYASHPPSSATTPSAYNDKPFSDLDTDSTSKPPNIPPVSDSEKFDLKSEKAAEAPSRLLLTREAIPELVKLFQLRPDSSFAADVYRALEQARLRMERKKNDA</sequence>
<accession>A0ABP1DZ43</accession>
<dbReference type="Pfam" id="PF10173">
    <property type="entry name" value="Mit_KHE1"/>
    <property type="match status" value="1"/>
</dbReference>
<dbReference type="PANTHER" id="PTHR28062">
    <property type="entry name" value="K+-H+ EXCHANGE-LIKE PROTEIN"/>
    <property type="match status" value="1"/>
</dbReference>
<keyword evidence="2" id="KW-0472">Membrane</keyword>
<feature type="compositionally biased region" description="Basic and acidic residues" evidence="1">
    <location>
        <begin position="280"/>
        <end position="289"/>
    </location>
</feature>
<dbReference type="PANTHER" id="PTHR28062:SF1">
    <property type="entry name" value="TRANSMEMBRANE PROTEIN"/>
    <property type="match status" value="1"/>
</dbReference>
<dbReference type="InterPro" id="IPR018786">
    <property type="entry name" value="Mit_KHE1"/>
</dbReference>